<protein>
    <submittedName>
        <fullName evidence="2">Glycosyltransferase family 2 protein</fullName>
    </submittedName>
</protein>
<name>A0A9D2AY31_9SPHI</name>
<gene>
    <name evidence="2" type="ORF">H9853_00065</name>
</gene>
<dbReference type="EMBL" id="DXEZ01000002">
    <property type="protein sequence ID" value="HIX53394.1"/>
    <property type="molecule type" value="Genomic_DNA"/>
</dbReference>
<dbReference type="Gene3D" id="3.90.550.10">
    <property type="entry name" value="Spore Coat Polysaccharide Biosynthesis Protein SpsA, Chain A"/>
    <property type="match status" value="1"/>
</dbReference>
<dbReference type="PANTHER" id="PTHR43685:SF3">
    <property type="entry name" value="SLR2126 PROTEIN"/>
    <property type="match status" value="1"/>
</dbReference>
<accession>A0A9D2AY31</accession>
<sequence length="264" mass="30341">MVSIIISTYNWPEALKLCVESIFKQTTLPAEIIIADDGSKQPTFDVIESLTKRSPVPIIHVWHPDEGFKLSQIRNKAIAKVSQQYIIQIDGDILLEKHFVEDHLNIAEQGYMVTGSRVNLSEYYSSLIIAANIIPPNSELRKNSTNYFNSLRIPILMPFFAKRYKTKGKYLHFTRGCNMAYFKDDIANVNGYNEDMTGWGSEDTELVARMLQNGVKKKFIKLGGIGYHIWHPFASRKRATINDEIYKETIKQKLTWVENGLNKY</sequence>
<dbReference type="CDD" id="cd06420">
    <property type="entry name" value="GT2_Chondriotin_Pol_N"/>
    <property type="match status" value="1"/>
</dbReference>
<dbReference type="Proteomes" id="UP000824156">
    <property type="component" value="Unassembled WGS sequence"/>
</dbReference>
<dbReference type="Pfam" id="PF00535">
    <property type="entry name" value="Glycos_transf_2"/>
    <property type="match status" value="1"/>
</dbReference>
<dbReference type="InterPro" id="IPR050834">
    <property type="entry name" value="Glycosyltransf_2"/>
</dbReference>
<reference evidence="2" key="1">
    <citation type="journal article" date="2021" name="PeerJ">
        <title>Extensive microbial diversity within the chicken gut microbiome revealed by metagenomics and culture.</title>
        <authorList>
            <person name="Gilroy R."/>
            <person name="Ravi A."/>
            <person name="Getino M."/>
            <person name="Pursley I."/>
            <person name="Horton D.L."/>
            <person name="Alikhan N.F."/>
            <person name="Baker D."/>
            <person name="Gharbi K."/>
            <person name="Hall N."/>
            <person name="Watson M."/>
            <person name="Adriaenssens E.M."/>
            <person name="Foster-Nyarko E."/>
            <person name="Jarju S."/>
            <person name="Secka A."/>
            <person name="Antonio M."/>
            <person name="Oren A."/>
            <person name="Chaudhuri R.R."/>
            <person name="La Ragione R."/>
            <person name="Hildebrand F."/>
            <person name="Pallen M.J."/>
        </authorList>
    </citation>
    <scope>NUCLEOTIDE SEQUENCE</scope>
    <source>
        <strain evidence="2">1719</strain>
    </source>
</reference>
<dbReference type="SUPFAM" id="SSF53448">
    <property type="entry name" value="Nucleotide-diphospho-sugar transferases"/>
    <property type="match status" value="1"/>
</dbReference>
<evidence type="ECO:0000259" key="1">
    <source>
        <dbReference type="Pfam" id="PF00535"/>
    </source>
</evidence>
<dbReference type="AlphaFoldDB" id="A0A9D2AY31"/>
<reference evidence="2" key="2">
    <citation type="submission" date="2021-04" db="EMBL/GenBank/DDBJ databases">
        <authorList>
            <person name="Gilroy R."/>
        </authorList>
    </citation>
    <scope>NUCLEOTIDE SEQUENCE</scope>
    <source>
        <strain evidence="2">1719</strain>
    </source>
</reference>
<comment type="caution">
    <text evidence="2">The sequence shown here is derived from an EMBL/GenBank/DDBJ whole genome shotgun (WGS) entry which is preliminary data.</text>
</comment>
<feature type="domain" description="Glycosyltransferase 2-like" evidence="1">
    <location>
        <begin position="3"/>
        <end position="183"/>
    </location>
</feature>
<evidence type="ECO:0000313" key="2">
    <source>
        <dbReference type="EMBL" id="HIX53394.1"/>
    </source>
</evidence>
<dbReference type="InterPro" id="IPR001173">
    <property type="entry name" value="Glyco_trans_2-like"/>
</dbReference>
<evidence type="ECO:0000313" key="3">
    <source>
        <dbReference type="Proteomes" id="UP000824156"/>
    </source>
</evidence>
<dbReference type="PANTHER" id="PTHR43685">
    <property type="entry name" value="GLYCOSYLTRANSFERASE"/>
    <property type="match status" value="1"/>
</dbReference>
<dbReference type="InterPro" id="IPR029044">
    <property type="entry name" value="Nucleotide-diphossugar_trans"/>
</dbReference>
<organism evidence="2 3">
    <name type="scientific">Candidatus Sphingobacterium stercoripullorum</name>
    <dbReference type="NCBI Taxonomy" id="2838759"/>
    <lineage>
        <taxon>Bacteria</taxon>
        <taxon>Pseudomonadati</taxon>
        <taxon>Bacteroidota</taxon>
        <taxon>Sphingobacteriia</taxon>
        <taxon>Sphingobacteriales</taxon>
        <taxon>Sphingobacteriaceae</taxon>
        <taxon>Sphingobacterium</taxon>
    </lineage>
</organism>
<proteinExistence type="predicted"/>